<dbReference type="AlphaFoldDB" id="A0AAW5N735"/>
<feature type="signal peptide" evidence="1">
    <location>
        <begin position="1"/>
        <end position="21"/>
    </location>
</feature>
<feature type="chain" id="PRO_5043935814" description="Lipocalin-like domain-containing protein" evidence="1">
    <location>
        <begin position="22"/>
        <end position="138"/>
    </location>
</feature>
<evidence type="ECO:0000313" key="2">
    <source>
        <dbReference type="EMBL" id="MCR8874753.1"/>
    </source>
</evidence>
<accession>A0AAW5N735</accession>
<dbReference type="Proteomes" id="UP001204579">
    <property type="component" value="Unassembled WGS sequence"/>
</dbReference>
<dbReference type="EMBL" id="JANRHJ010000014">
    <property type="protein sequence ID" value="MCR8874753.1"/>
    <property type="molecule type" value="Genomic_DNA"/>
</dbReference>
<gene>
    <name evidence="2" type="ORF">NW209_12150</name>
</gene>
<keyword evidence="1" id="KW-0732">Signal</keyword>
<name>A0AAW5N735_9BACT</name>
<evidence type="ECO:0000313" key="3">
    <source>
        <dbReference type="Proteomes" id="UP001204579"/>
    </source>
</evidence>
<comment type="caution">
    <text evidence="2">The sequence shown here is derived from an EMBL/GenBank/DDBJ whole genome shotgun (WGS) entry which is preliminary data.</text>
</comment>
<organism evidence="2 3">
    <name type="scientific">Phocaeicola barnesiae</name>
    <dbReference type="NCBI Taxonomy" id="376804"/>
    <lineage>
        <taxon>Bacteria</taxon>
        <taxon>Pseudomonadati</taxon>
        <taxon>Bacteroidota</taxon>
        <taxon>Bacteroidia</taxon>
        <taxon>Bacteroidales</taxon>
        <taxon>Bacteroidaceae</taxon>
        <taxon>Phocaeicola</taxon>
    </lineage>
</organism>
<evidence type="ECO:0008006" key="4">
    <source>
        <dbReference type="Google" id="ProtNLM"/>
    </source>
</evidence>
<sequence length="138" mass="15811">MKTLRFIGMALLAVVLCVNFAACSDDDEEKTESDNLTEIIVGTWAQDGDDDILVINADGTGIIYGDETLYENGEGDSFSWRYNNGCVYAGVAGIQEEELRTESISTNKIVWRRYRDYETDNKDAFGWYDLWTWERYTK</sequence>
<keyword evidence="3" id="KW-1185">Reference proteome</keyword>
<protein>
    <recommendedName>
        <fullName evidence="4">Lipocalin-like domain-containing protein</fullName>
    </recommendedName>
</protein>
<evidence type="ECO:0000256" key="1">
    <source>
        <dbReference type="SAM" id="SignalP"/>
    </source>
</evidence>
<dbReference type="RefSeq" id="WP_258336071.1">
    <property type="nucleotide sequence ID" value="NZ_JANRHJ010000014.1"/>
</dbReference>
<proteinExistence type="predicted"/>
<reference evidence="2 3" key="1">
    <citation type="submission" date="2022-08" db="EMBL/GenBank/DDBJ databases">
        <authorList>
            <person name="Zeman M."/>
            <person name="Kubasova T."/>
        </authorList>
    </citation>
    <scope>NUCLEOTIDE SEQUENCE [LARGE SCALE GENOMIC DNA]</scope>
    <source>
        <strain evidence="2 3">ET62</strain>
    </source>
</reference>